<accession>A0AAX4JKF9</accession>
<dbReference type="Proteomes" id="UP001355207">
    <property type="component" value="Chromosome 1"/>
</dbReference>
<name>A0AAX4JKF9_9TREE</name>
<dbReference type="InterPro" id="IPR046347">
    <property type="entry name" value="bZIP_sf"/>
</dbReference>
<sequence length="622" mass="70348">MSRLDYHSILNAANVDVDAEFDNPTILDHNQDEHDLHLHDHELESHHHQQQQQVLDQQQHHPEQQEQNEQEEQNRRDILDVALQSIGTNDDNDIQQQQNEEQHDSQGIMNDEQDDTPFIIIEENPTSDNIENHENILGTHQNIPSQNEKHEMTKHLQSLEFPIQDDPSIQIPPTTSEQVNSILASSSSITDQHQTISQLQRDESTTTYQMAANGGMSLKDMSLAQRKERQKLQNKQAAERSRHKRKAEQLALEKQVEAMQEENIQLKSRLSELLASKSANSPMASAPVSPSLPISNDHEDDNTITQQHPTEPDSTDPISLLAPTMTTTSPTITTETALTILTGTGIDYNYINKLTNELNHSKSILLQRQLYLIDVKNGNVPIQDEERNEDKLGTRDDKNKSKSEIPLEGDKQGEKEGEKEKEVIIDIAKEELKQSRKEYLSNLSRLISTKAEESSLKTVLEHVQNEIKNLVKQREQVSERLIEKRNNLNKSIEGGKQPEIIDKTASASTENNNNNGSNQTEHAEVINEPEEEGQTTSAPIDNNDIIMGDQEQVNDVNEEEINQDKALDDIRGWINAAVQADWNQLPQTSKDTLNDNDHVEDVEADNQGTAALDEIAKAIHNQ</sequence>
<feature type="compositionally biased region" description="Basic and acidic residues" evidence="2">
    <location>
        <begin position="384"/>
        <end position="419"/>
    </location>
</feature>
<dbReference type="SMART" id="SM00338">
    <property type="entry name" value="BRLZ"/>
    <property type="match status" value="1"/>
</dbReference>
<feature type="region of interest" description="Disordered" evidence="2">
    <location>
        <begin position="383"/>
        <end position="419"/>
    </location>
</feature>
<evidence type="ECO:0000259" key="3">
    <source>
        <dbReference type="PROSITE" id="PS50217"/>
    </source>
</evidence>
<dbReference type="SUPFAM" id="SSF57959">
    <property type="entry name" value="Leucine zipper domain"/>
    <property type="match status" value="1"/>
</dbReference>
<feature type="coiled-coil region" evidence="1">
    <location>
        <begin position="249"/>
        <end position="276"/>
    </location>
</feature>
<dbReference type="AlphaFoldDB" id="A0AAX4JKF9"/>
<evidence type="ECO:0000256" key="2">
    <source>
        <dbReference type="SAM" id="MobiDB-lite"/>
    </source>
</evidence>
<feature type="region of interest" description="Disordered" evidence="2">
    <location>
        <begin position="507"/>
        <end position="542"/>
    </location>
</feature>
<reference evidence="4 5" key="1">
    <citation type="submission" date="2024-01" db="EMBL/GenBank/DDBJ databases">
        <title>Comparative genomics of Cryptococcus and Kwoniella reveals pathogenesis evolution and contrasting modes of karyotype evolution via chromosome fusion or intercentromeric recombination.</title>
        <authorList>
            <person name="Coelho M.A."/>
            <person name="David-Palma M."/>
            <person name="Shea T."/>
            <person name="Bowers K."/>
            <person name="McGinley-Smith S."/>
            <person name="Mohammad A.W."/>
            <person name="Gnirke A."/>
            <person name="Yurkov A.M."/>
            <person name="Nowrousian M."/>
            <person name="Sun S."/>
            <person name="Cuomo C.A."/>
            <person name="Heitman J."/>
        </authorList>
    </citation>
    <scope>NUCLEOTIDE SEQUENCE [LARGE SCALE GENOMIC DNA]</scope>
    <source>
        <strain evidence="4 5">CBS 6074</strain>
    </source>
</reference>
<evidence type="ECO:0000313" key="4">
    <source>
        <dbReference type="EMBL" id="WWC85892.1"/>
    </source>
</evidence>
<feature type="region of interest" description="Disordered" evidence="2">
    <location>
        <begin position="226"/>
        <end position="248"/>
    </location>
</feature>
<dbReference type="GO" id="GO:0003700">
    <property type="term" value="F:DNA-binding transcription factor activity"/>
    <property type="evidence" value="ECO:0007669"/>
    <property type="project" value="InterPro"/>
</dbReference>
<keyword evidence="5" id="KW-1185">Reference proteome</keyword>
<dbReference type="EMBL" id="CP144098">
    <property type="protein sequence ID" value="WWC85892.1"/>
    <property type="molecule type" value="Genomic_DNA"/>
</dbReference>
<feature type="region of interest" description="Disordered" evidence="2">
    <location>
        <begin position="44"/>
        <end position="74"/>
    </location>
</feature>
<dbReference type="CDD" id="cd14686">
    <property type="entry name" value="bZIP"/>
    <property type="match status" value="1"/>
</dbReference>
<proteinExistence type="predicted"/>
<dbReference type="GeneID" id="91091431"/>
<dbReference type="RefSeq" id="XP_066072655.1">
    <property type="nucleotide sequence ID" value="XM_066216558.1"/>
</dbReference>
<dbReference type="PROSITE" id="PS00036">
    <property type="entry name" value="BZIP_BASIC"/>
    <property type="match status" value="1"/>
</dbReference>
<feature type="region of interest" description="Disordered" evidence="2">
    <location>
        <begin position="90"/>
        <end position="111"/>
    </location>
</feature>
<keyword evidence="1" id="KW-0175">Coiled coil</keyword>
<dbReference type="Gene3D" id="1.20.5.170">
    <property type="match status" value="1"/>
</dbReference>
<dbReference type="InterPro" id="IPR004827">
    <property type="entry name" value="bZIP"/>
</dbReference>
<organism evidence="4 5">
    <name type="scientific">Kwoniella dendrophila CBS 6074</name>
    <dbReference type="NCBI Taxonomy" id="1295534"/>
    <lineage>
        <taxon>Eukaryota</taxon>
        <taxon>Fungi</taxon>
        <taxon>Dikarya</taxon>
        <taxon>Basidiomycota</taxon>
        <taxon>Agaricomycotina</taxon>
        <taxon>Tremellomycetes</taxon>
        <taxon>Tremellales</taxon>
        <taxon>Cryptococcaceae</taxon>
        <taxon>Kwoniella</taxon>
    </lineage>
</organism>
<evidence type="ECO:0000256" key="1">
    <source>
        <dbReference type="SAM" id="Coils"/>
    </source>
</evidence>
<feature type="compositionally biased region" description="Polar residues" evidence="2">
    <location>
        <begin position="507"/>
        <end position="520"/>
    </location>
</feature>
<feature type="domain" description="BZIP" evidence="3">
    <location>
        <begin position="224"/>
        <end position="273"/>
    </location>
</feature>
<dbReference type="PROSITE" id="PS50217">
    <property type="entry name" value="BZIP"/>
    <property type="match status" value="1"/>
</dbReference>
<dbReference type="Pfam" id="PF00170">
    <property type="entry name" value="bZIP_1"/>
    <property type="match status" value="1"/>
</dbReference>
<feature type="region of interest" description="Disordered" evidence="2">
    <location>
        <begin position="281"/>
        <end position="327"/>
    </location>
</feature>
<gene>
    <name evidence="4" type="ORF">L201_000759</name>
</gene>
<protein>
    <recommendedName>
        <fullName evidence="3">BZIP domain-containing protein</fullName>
    </recommendedName>
</protein>
<evidence type="ECO:0000313" key="5">
    <source>
        <dbReference type="Proteomes" id="UP001355207"/>
    </source>
</evidence>